<accession>A0ABX0RKY7</accession>
<keyword evidence="1" id="KW-0812">Transmembrane</keyword>
<dbReference type="RefSeq" id="WP_166718887.1">
    <property type="nucleotide sequence ID" value="NZ_VWXC01000001.1"/>
</dbReference>
<evidence type="ECO:0000256" key="1">
    <source>
        <dbReference type="SAM" id="Phobius"/>
    </source>
</evidence>
<keyword evidence="1" id="KW-1133">Transmembrane helix</keyword>
<evidence type="ECO:0000313" key="2">
    <source>
        <dbReference type="EMBL" id="NIG17276.1"/>
    </source>
</evidence>
<sequence>MKKTVVKGYILLFVGSLVTLLMLNHLAKHDRFFQQIHGSYVLLAIGFFMALFGVYYINKRHYLRYDAIDRARILRSGRPYILEWKRNQPYLNYEAILIQALEFIHKDPNKTAQELFEDNYAEVSELISTMPDHLWQDYVKELKMCLRSYL</sequence>
<evidence type="ECO:0000313" key="3">
    <source>
        <dbReference type="Proteomes" id="UP001515780"/>
    </source>
</evidence>
<comment type="caution">
    <text evidence="2">The sequence shown here is derived from an EMBL/GenBank/DDBJ whole genome shotgun (WGS) entry which is preliminary data.</text>
</comment>
<keyword evidence="1" id="KW-0472">Membrane</keyword>
<feature type="transmembrane region" description="Helical" evidence="1">
    <location>
        <begin position="39"/>
        <end position="57"/>
    </location>
</feature>
<dbReference type="Proteomes" id="UP001515780">
    <property type="component" value="Unassembled WGS sequence"/>
</dbReference>
<name>A0ABX0RKY7_9GAMM</name>
<organism evidence="2 3">
    <name type="scientific">Candidatus Pantoea communis</name>
    <dbReference type="NCBI Taxonomy" id="2608354"/>
    <lineage>
        <taxon>Bacteria</taxon>
        <taxon>Pseudomonadati</taxon>
        <taxon>Pseudomonadota</taxon>
        <taxon>Gammaproteobacteria</taxon>
        <taxon>Enterobacterales</taxon>
        <taxon>Erwiniaceae</taxon>
        <taxon>Pantoea</taxon>
    </lineage>
</organism>
<protein>
    <submittedName>
        <fullName evidence="2">Uncharacterized protein</fullName>
    </submittedName>
</protein>
<keyword evidence="3" id="KW-1185">Reference proteome</keyword>
<reference evidence="2 3" key="1">
    <citation type="journal article" date="2019" name="bioRxiv">
        <title>Bacteria contribute to plant secondary compound degradation in a generalist herbivore system.</title>
        <authorList>
            <person name="Francoeur C.B."/>
            <person name="Khadempour L."/>
            <person name="Moreira-Soto R.D."/>
            <person name="Gotting K."/>
            <person name="Book A.J."/>
            <person name="Pinto-Tomas A.A."/>
            <person name="Keefover-Ring K."/>
            <person name="Currie C.R."/>
        </authorList>
    </citation>
    <scope>NUCLEOTIDE SEQUENCE [LARGE SCALE GENOMIC DNA]</scope>
    <source>
        <strain evidence="2">Al-1710</strain>
    </source>
</reference>
<proteinExistence type="predicted"/>
<feature type="transmembrane region" description="Helical" evidence="1">
    <location>
        <begin position="9"/>
        <end position="27"/>
    </location>
</feature>
<gene>
    <name evidence="2" type="ORF">F3J37_01115</name>
</gene>
<dbReference type="EMBL" id="VWXC01000001">
    <property type="protein sequence ID" value="NIG17276.1"/>
    <property type="molecule type" value="Genomic_DNA"/>
</dbReference>